<sequence>MELNQRSIPCLSLRLAGDASLVWTEFKSAALALTPAVSDIMGTSY</sequence>
<comment type="caution">
    <text evidence="1">The sequence shown here is derived from an EMBL/GenBank/DDBJ whole genome shotgun (WGS) entry which is preliminary data.</text>
</comment>
<dbReference type="RefSeq" id="WP_169506679.1">
    <property type="nucleotide sequence ID" value="NZ_JABBPN010000025.1"/>
</dbReference>
<name>A0A848MCF0_PAELE</name>
<accession>A0A848MCF0</accession>
<keyword evidence="2" id="KW-1185">Reference proteome</keyword>
<proteinExistence type="predicted"/>
<evidence type="ECO:0000313" key="1">
    <source>
        <dbReference type="EMBL" id="NMO97909.1"/>
    </source>
</evidence>
<reference evidence="1 2" key="1">
    <citation type="submission" date="2020-04" db="EMBL/GenBank/DDBJ databases">
        <title>Paenibacillus algicola sp. nov., a novel marine bacterium producing alginate lyase.</title>
        <authorList>
            <person name="Huang H."/>
        </authorList>
    </citation>
    <scope>NUCLEOTIDE SEQUENCE [LARGE SCALE GENOMIC DNA]</scope>
    <source>
        <strain evidence="1 2">L7-75</strain>
    </source>
</reference>
<dbReference type="Proteomes" id="UP000565468">
    <property type="component" value="Unassembled WGS sequence"/>
</dbReference>
<organism evidence="1 2">
    <name type="scientific">Paenibacillus lemnae</name>
    <dbReference type="NCBI Taxonomy" id="1330551"/>
    <lineage>
        <taxon>Bacteria</taxon>
        <taxon>Bacillati</taxon>
        <taxon>Bacillota</taxon>
        <taxon>Bacilli</taxon>
        <taxon>Bacillales</taxon>
        <taxon>Paenibacillaceae</taxon>
        <taxon>Paenibacillus</taxon>
    </lineage>
</organism>
<dbReference type="AlphaFoldDB" id="A0A848MCF0"/>
<gene>
    <name evidence="1" type="ORF">HII30_19290</name>
</gene>
<dbReference type="EMBL" id="JABBPN010000025">
    <property type="protein sequence ID" value="NMO97909.1"/>
    <property type="molecule type" value="Genomic_DNA"/>
</dbReference>
<protein>
    <submittedName>
        <fullName evidence="1">Uncharacterized protein</fullName>
    </submittedName>
</protein>
<evidence type="ECO:0000313" key="2">
    <source>
        <dbReference type="Proteomes" id="UP000565468"/>
    </source>
</evidence>